<dbReference type="Pfam" id="PF10049">
    <property type="entry name" value="DUF2283"/>
    <property type="match status" value="1"/>
</dbReference>
<dbReference type="InterPro" id="IPR019270">
    <property type="entry name" value="DUF2283"/>
</dbReference>
<dbReference type="RefSeq" id="WP_283752457.1">
    <property type="nucleotide sequence ID" value="NZ_JAQOSP010000031.1"/>
</dbReference>
<comment type="caution">
    <text evidence="1">The sequence shown here is derived from an EMBL/GenBank/DDBJ whole genome shotgun (WGS) entry which is preliminary data.</text>
</comment>
<protein>
    <submittedName>
        <fullName evidence="1">DUF2283 domain-containing protein</fullName>
    </submittedName>
</protein>
<keyword evidence="2" id="KW-1185">Reference proteome</keyword>
<evidence type="ECO:0000313" key="2">
    <source>
        <dbReference type="Proteomes" id="UP001235303"/>
    </source>
</evidence>
<dbReference type="PANTHER" id="PTHR37029">
    <property type="entry name" value="SSR1768 PROTEIN"/>
    <property type="match status" value="1"/>
</dbReference>
<gene>
    <name evidence="1" type="ORF">PMG71_04580</name>
</gene>
<organism evidence="1 2">
    <name type="scientific">Roseofilum acuticapitatum BLCC-M154</name>
    <dbReference type="NCBI Taxonomy" id="3022444"/>
    <lineage>
        <taxon>Bacteria</taxon>
        <taxon>Bacillati</taxon>
        <taxon>Cyanobacteriota</taxon>
        <taxon>Cyanophyceae</taxon>
        <taxon>Desertifilales</taxon>
        <taxon>Desertifilaceae</taxon>
        <taxon>Roseofilum</taxon>
        <taxon>Roseofilum acuticapitatum</taxon>
    </lineage>
</organism>
<sequence length="60" mass="6839">MKIQFDEQSDALYLRLDNSTIIESEEVKPGIILDYNEHNQVVGVEILNLNHRVISSPDKG</sequence>
<proteinExistence type="predicted"/>
<dbReference type="Proteomes" id="UP001235303">
    <property type="component" value="Unassembled WGS sequence"/>
</dbReference>
<dbReference type="PANTHER" id="PTHR37029:SF1">
    <property type="entry name" value="SSR1768 PROTEIN"/>
    <property type="match status" value="1"/>
</dbReference>
<reference evidence="1 2" key="1">
    <citation type="submission" date="2023-01" db="EMBL/GenBank/DDBJ databases">
        <title>Novel diversity within Roseofilum (Cyanobacteria; Desertifilaceae) from marine benthic mats with descriptions of four novel species.</title>
        <authorList>
            <person name="Wang Y."/>
            <person name="Berthold D.E."/>
            <person name="Hu J."/>
            <person name="Lefler F.W."/>
            <person name="Laughinghouse H.D. IV."/>
        </authorList>
    </citation>
    <scope>NUCLEOTIDE SEQUENCE [LARGE SCALE GENOMIC DNA]</scope>
    <source>
        <strain evidence="1 2">BLCC-M154</strain>
    </source>
</reference>
<evidence type="ECO:0000313" key="1">
    <source>
        <dbReference type="EMBL" id="MDJ1168695.1"/>
    </source>
</evidence>
<dbReference type="EMBL" id="JAQOSP010000031">
    <property type="protein sequence ID" value="MDJ1168695.1"/>
    <property type="molecule type" value="Genomic_DNA"/>
</dbReference>
<accession>A0ABT7AP99</accession>
<name>A0ABT7AP99_9CYAN</name>